<keyword evidence="1 3" id="KW-0728">SH3 domain</keyword>
<feature type="compositionally biased region" description="Basic and acidic residues" evidence="4">
    <location>
        <begin position="190"/>
        <end position="211"/>
    </location>
</feature>
<dbReference type="InterPro" id="IPR051725">
    <property type="entry name" value="SAM-SH3_domain_protein"/>
</dbReference>
<keyword evidence="7" id="KW-1185">Reference proteome</keyword>
<evidence type="ECO:0000313" key="6">
    <source>
        <dbReference type="EMBL" id="PWA22868.1"/>
    </source>
</evidence>
<feature type="region of interest" description="Disordered" evidence="4">
    <location>
        <begin position="487"/>
        <end position="508"/>
    </location>
</feature>
<feature type="compositionally biased region" description="Basic and acidic residues" evidence="4">
    <location>
        <begin position="420"/>
        <end position="445"/>
    </location>
</feature>
<feature type="region of interest" description="Disordered" evidence="4">
    <location>
        <begin position="453"/>
        <end position="472"/>
    </location>
</feature>
<comment type="caution">
    <text evidence="6">The sequence shown here is derived from an EMBL/GenBank/DDBJ whole genome shotgun (WGS) entry which is preliminary data.</text>
</comment>
<dbReference type="Proteomes" id="UP000250572">
    <property type="component" value="Unassembled WGS sequence"/>
</dbReference>
<dbReference type="PANTHER" id="PTHR12301:SF4">
    <property type="entry name" value="SAM DOMAIN-CONTAINING PROTEIN SAMSN-1"/>
    <property type="match status" value="1"/>
</dbReference>
<dbReference type="EMBL" id="NHOQ01001678">
    <property type="protein sequence ID" value="PWA22868.1"/>
    <property type="molecule type" value="Genomic_DNA"/>
</dbReference>
<feature type="region of interest" description="Disordered" evidence="4">
    <location>
        <begin position="309"/>
        <end position="344"/>
    </location>
</feature>
<dbReference type="STRING" id="33528.ENSGAFP00000024058"/>
<feature type="region of interest" description="Disordered" evidence="4">
    <location>
        <begin position="179"/>
        <end position="251"/>
    </location>
</feature>
<feature type="region of interest" description="Disordered" evidence="4">
    <location>
        <begin position="409"/>
        <end position="445"/>
    </location>
</feature>
<gene>
    <name evidence="6" type="ORF">CCH79_00002248</name>
</gene>
<dbReference type="AlphaFoldDB" id="A0A315VHE2"/>
<accession>A0A315VHE2</accession>
<dbReference type="Gene3D" id="1.10.150.50">
    <property type="entry name" value="Transcription Factor, Ets-1"/>
    <property type="match status" value="1"/>
</dbReference>
<evidence type="ECO:0000256" key="3">
    <source>
        <dbReference type="PROSITE-ProRule" id="PRU00192"/>
    </source>
</evidence>
<dbReference type="PROSITE" id="PS50002">
    <property type="entry name" value="SH3"/>
    <property type="match status" value="1"/>
</dbReference>
<proteinExistence type="predicted"/>
<feature type="domain" description="SH3" evidence="5">
    <location>
        <begin position="521"/>
        <end position="582"/>
    </location>
</feature>
<dbReference type="InterPro" id="IPR021090">
    <property type="entry name" value="SPIDER"/>
</dbReference>
<feature type="compositionally biased region" description="Polar residues" evidence="4">
    <location>
        <begin position="409"/>
        <end position="419"/>
    </location>
</feature>
<name>A0A315VHE2_GAMAF</name>
<feature type="compositionally biased region" description="Basic and acidic residues" evidence="4">
    <location>
        <begin position="690"/>
        <end position="704"/>
    </location>
</feature>
<protein>
    <recommendedName>
        <fullName evidence="5">SH3 domain-containing protein</fullName>
    </recommendedName>
</protein>
<dbReference type="Gene3D" id="2.30.30.40">
    <property type="entry name" value="SH3 Domains"/>
    <property type="match status" value="1"/>
</dbReference>
<dbReference type="SUPFAM" id="SSF47769">
    <property type="entry name" value="SAM/Pointed domain"/>
    <property type="match status" value="1"/>
</dbReference>
<dbReference type="Pfam" id="PF07653">
    <property type="entry name" value="SH3_2"/>
    <property type="match status" value="1"/>
</dbReference>
<evidence type="ECO:0000259" key="5">
    <source>
        <dbReference type="PROSITE" id="PS50002"/>
    </source>
</evidence>
<dbReference type="InterPro" id="IPR001452">
    <property type="entry name" value="SH3_domain"/>
</dbReference>
<feature type="region of interest" description="Disordered" evidence="4">
    <location>
        <begin position="1"/>
        <end position="20"/>
    </location>
</feature>
<feature type="compositionally biased region" description="Low complexity" evidence="4">
    <location>
        <begin position="487"/>
        <end position="505"/>
    </location>
</feature>
<dbReference type="SUPFAM" id="SSF50044">
    <property type="entry name" value="SH3-domain"/>
    <property type="match status" value="1"/>
</dbReference>
<reference evidence="6 7" key="1">
    <citation type="journal article" date="2018" name="G3 (Bethesda)">
        <title>A High-Quality Reference Genome for the Invasive Mosquitofish Gambusia affinis Using a Chicago Library.</title>
        <authorList>
            <person name="Hoffberg S.L."/>
            <person name="Troendle N.J."/>
            <person name="Glenn T.C."/>
            <person name="Mahmud O."/>
            <person name="Louha S."/>
            <person name="Chalopin D."/>
            <person name="Bennetzen J.L."/>
            <person name="Mauricio R."/>
        </authorList>
    </citation>
    <scope>NUCLEOTIDE SEQUENCE [LARGE SCALE GENOMIC DNA]</scope>
    <source>
        <strain evidence="6">NE01/NJP1002.9</strain>
        <tissue evidence="6">Muscle</tissue>
    </source>
</reference>
<dbReference type="Pfam" id="PF12485">
    <property type="entry name" value="SPIDER"/>
    <property type="match status" value="1"/>
</dbReference>
<evidence type="ECO:0000313" key="7">
    <source>
        <dbReference type="Proteomes" id="UP000250572"/>
    </source>
</evidence>
<dbReference type="InterPro" id="IPR036028">
    <property type="entry name" value="SH3-like_dom_sf"/>
</dbReference>
<keyword evidence="2" id="KW-0597">Phosphoprotein</keyword>
<evidence type="ECO:0000256" key="2">
    <source>
        <dbReference type="ARBA" id="ARBA00022553"/>
    </source>
</evidence>
<dbReference type="InterPro" id="IPR013761">
    <property type="entry name" value="SAM/pointed_sf"/>
</dbReference>
<evidence type="ECO:0000256" key="1">
    <source>
        <dbReference type="ARBA" id="ARBA00022443"/>
    </source>
</evidence>
<dbReference type="PANTHER" id="PTHR12301">
    <property type="entry name" value="SAM-DOMAIN, SH3 AND NUCLEAR LOCALIZATION SIGNALS PROTEIN RELATED"/>
    <property type="match status" value="1"/>
</dbReference>
<evidence type="ECO:0000256" key="4">
    <source>
        <dbReference type="SAM" id="MobiDB-lite"/>
    </source>
</evidence>
<feature type="compositionally biased region" description="Basic and acidic residues" evidence="4">
    <location>
        <begin position="454"/>
        <end position="466"/>
    </location>
</feature>
<organism evidence="6 7">
    <name type="scientific">Gambusia affinis</name>
    <name type="common">Western mosquitofish</name>
    <name type="synonym">Heterandria affinis</name>
    <dbReference type="NCBI Taxonomy" id="33528"/>
    <lineage>
        <taxon>Eukaryota</taxon>
        <taxon>Metazoa</taxon>
        <taxon>Chordata</taxon>
        <taxon>Craniata</taxon>
        <taxon>Vertebrata</taxon>
        <taxon>Euteleostomi</taxon>
        <taxon>Actinopterygii</taxon>
        <taxon>Neopterygii</taxon>
        <taxon>Teleostei</taxon>
        <taxon>Neoteleostei</taxon>
        <taxon>Acanthomorphata</taxon>
        <taxon>Ovalentaria</taxon>
        <taxon>Atherinomorphae</taxon>
        <taxon>Cyprinodontiformes</taxon>
        <taxon>Poeciliidae</taxon>
        <taxon>Poeciliinae</taxon>
        <taxon>Gambusia</taxon>
    </lineage>
</organism>
<feature type="region of interest" description="Disordered" evidence="4">
    <location>
        <begin position="680"/>
        <end position="719"/>
    </location>
</feature>
<sequence length="732" mass="80679">MKGRARSKYSHTSARREDEGSFIPRGRAASLFDSRGVQRLKGRGQRAPGCSLWAEILHVLGSEVTAGMPGRSEGGAWGLTGLFCRLEVKLHLRQEQAGAEGGAGCVRECACVWGEVCFEVTECSSVAFDSLRPWLSNMNLFCFMLDGSTESIYEPANSQTNKDDSPRCQCSSGHLRCKPEWGGSDPPISSDKHQTRTKPKEESRRSCKPMEDETFACSESSALTRQVGIREPASERTRTDPPAQPGDSAEATGRLKKLQKLVHIKNGHQTDGVKDSCTAKKRDCLAEGVRHNSTVLTCISFSRRTEKSSSRAAAASHSLQPHQNAQSLHGDPTKGGFWSPKTGRRRQKMFECPHARHQTPRELCAHDGNVATPPWSSEWNRFESLIRELDRKQSDLSLSRMIRSLTDLQLSQSNGNQETTELKLQGRETETGSDSKDIDASPEKTRAALVSRDVQNDEAAKSEASQRESCANGCRRSRNSLESLYSLKSGQSSSSGVTSGSNCSSNRESLKLEDDLTFPRQFCCRARVHTGFVPSPYDTESLTLKVGDVIDVIAKPPMGTWTGSLNGRTGNFKFIYVDVLTHSSSTALHEVSQKPTVQEALRRLGLEVQLFLLNVTPLCSSGHVDSNSKSCFLPHQEYTLSLQRAGCQTVDDLMKLRESDLMELNVTQPELRERLLTAADSLAEDESSPEPERSSEDVKSRPRDSGCVMTEDTQPHFLSEYAAQPDINVLIG</sequence>